<sequence>MKRELHWKPTTAEPPPVPSLKQKGTFWNKLDLPAIDANKLVQLFEAKQPKEVTIKKVNDSKPQILQVLSMKRSQAINIGLTKLPPITVIPAAIQKFDSMNDIAEPLMDLQLGMKEIQNSKTFRVAMGMLLALGNSLGGTKITGFHLDYLSKASEVKDPVYKHTLTYHLAEYMIEHFPEGTDLYSEFGAVARSARVDYKELYDNLKRLEKECKASWDYLAKISKNDNSSMKQRINDYLTDVAERIHQLNIIYKGAKNRWHAFLIYFGYSVSEIPDQTPNETFKMVRFNLSYVTEFALEYRTTRDKILQQKKRMAEKRERNKTRGKIWALEGGSAEVDGSRRRAAPQATNSLQVLLPSLISFNILCYFVKQGFYWNCCYIPDQGGDSPEDEILNGLVKAATLQAETRDHRRKARQFNRKSLRRTRTLKLADGQLETNY</sequence>
<dbReference type="SUPFAM" id="SSF101447">
    <property type="entry name" value="Formin homology 2 domain (FH2 domain)"/>
    <property type="match status" value="1"/>
</dbReference>
<evidence type="ECO:0000259" key="2">
    <source>
        <dbReference type="PROSITE" id="PS51444"/>
    </source>
</evidence>
<dbReference type="Proteomes" id="UP000095283">
    <property type="component" value="Unplaced"/>
</dbReference>
<organism evidence="3 4">
    <name type="scientific">Heterorhabditis bacteriophora</name>
    <name type="common">Entomopathogenic nematode worm</name>
    <dbReference type="NCBI Taxonomy" id="37862"/>
    <lineage>
        <taxon>Eukaryota</taxon>
        <taxon>Metazoa</taxon>
        <taxon>Ecdysozoa</taxon>
        <taxon>Nematoda</taxon>
        <taxon>Chromadorea</taxon>
        <taxon>Rhabditida</taxon>
        <taxon>Rhabditina</taxon>
        <taxon>Rhabditomorpha</taxon>
        <taxon>Strongyloidea</taxon>
        <taxon>Heterorhabditidae</taxon>
        <taxon>Heterorhabditis</taxon>
    </lineage>
</organism>
<dbReference type="WBParaSite" id="Hba_16042">
    <property type="protein sequence ID" value="Hba_16042"/>
    <property type="gene ID" value="Hba_16042"/>
</dbReference>
<dbReference type="Gene3D" id="1.20.58.2220">
    <property type="entry name" value="Formin, FH2 domain"/>
    <property type="match status" value="2"/>
</dbReference>
<accession>A0A1I7XEF9</accession>
<protein>
    <submittedName>
        <fullName evidence="4">FH2 domain-containing protein</fullName>
    </submittedName>
</protein>
<dbReference type="GO" id="GO:0051015">
    <property type="term" value="F:actin filament binding"/>
    <property type="evidence" value="ECO:0007669"/>
    <property type="project" value="TreeGrafter"/>
</dbReference>
<dbReference type="GO" id="GO:0005737">
    <property type="term" value="C:cytoplasm"/>
    <property type="evidence" value="ECO:0007669"/>
    <property type="project" value="TreeGrafter"/>
</dbReference>
<dbReference type="AlphaFoldDB" id="A0A1I7XEF9"/>
<dbReference type="PANTHER" id="PTHR45920:SF4">
    <property type="entry name" value="FORMIN HOMOLOGY 2 DOMAIN CONTAINING, ISOFORM I"/>
    <property type="match status" value="1"/>
</dbReference>
<dbReference type="PANTHER" id="PTHR45920">
    <property type="entry name" value="FORMIN HOMOLOGY 2 DOMAIN CONTAINING, ISOFORM I"/>
    <property type="match status" value="1"/>
</dbReference>
<name>A0A1I7XEF9_HETBA</name>
<dbReference type="Pfam" id="PF02181">
    <property type="entry name" value="FH2"/>
    <property type="match status" value="1"/>
</dbReference>
<proteinExistence type="predicted"/>
<evidence type="ECO:0000313" key="3">
    <source>
        <dbReference type="Proteomes" id="UP000095283"/>
    </source>
</evidence>
<dbReference type="GO" id="GO:0030866">
    <property type="term" value="P:cortical actin cytoskeleton organization"/>
    <property type="evidence" value="ECO:0007669"/>
    <property type="project" value="TreeGrafter"/>
</dbReference>
<feature type="domain" description="FH2" evidence="2">
    <location>
        <begin position="1"/>
        <end position="317"/>
    </location>
</feature>
<reference evidence="4" key="1">
    <citation type="submission" date="2016-11" db="UniProtKB">
        <authorList>
            <consortium name="WormBaseParasite"/>
        </authorList>
    </citation>
    <scope>IDENTIFICATION</scope>
</reference>
<keyword evidence="3" id="KW-1185">Reference proteome</keyword>
<dbReference type="SMART" id="SM00498">
    <property type="entry name" value="FH2"/>
    <property type="match status" value="1"/>
</dbReference>
<dbReference type="PROSITE" id="PS51444">
    <property type="entry name" value="FH2"/>
    <property type="match status" value="1"/>
</dbReference>
<dbReference type="InterPro" id="IPR042201">
    <property type="entry name" value="FH2_Formin_sf"/>
</dbReference>
<dbReference type="GO" id="GO:0005856">
    <property type="term" value="C:cytoskeleton"/>
    <property type="evidence" value="ECO:0007669"/>
    <property type="project" value="TreeGrafter"/>
</dbReference>
<dbReference type="InterPro" id="IPR015425">
    <property type="entry name" value="FH2_Formin"/>
</dbReference>
<feature type="region of interest" description="Disordered" evidence="1">
    <location>
        <begin position="1"/>
        <end position="20"/>
    </location>
</feature>
<evidence type="ECO:0000256" key="1">
    <source>
        <dbReference type="SAM" id="MobiDB-lite"/>
    </source>
</evidence>
<evidence type="ECO:0000313" key="4">
    <source>
        <dbReference type="WBParaSite" id="Hba_16042"/>
    </source>
</evidence>